<gene>
    <name evidence="2" type="ORF">POCULU_LOCUS9671</name>
</gene>
<feature type="region of interest" description="Disordered" evidence="1">
    <location>
        <begin position="1"/>
        <end position="22"/>
    </location>
</feature>
<evidence type="ECO:0000313" key="3">
    <source>
        <dbReference type="Proteomes" id="UP000789572"/>
    </source>
</evidence>
<accession>A0A9N9GZI9</accession>
<protein>
    <submittedName>
        <fullName evidence="2">1367_t:CDS:1</fullName>
    </submittedName>
</protein>
<comment type="caution">
    <text evidence="2">The sequence shown here is derived from an EMBL/GenBank/DDBJ whole genome shotgun (WGS) entry which is preliminary data.</text>
</comment>
<proteinExistence type="predicted"/>
<dbReference type="AlphaFoldDB" id="A0A9N9GZI9"/>
<organism evidence="2 3">
    <name type="scientific">Paraglomus occultum</name>
    <dbReference type="NCBI Taxonomy" id="144539"/>
    <lineage>
        <taxon>Eukaryota</taxon>
        <taxon>Fungi</taxon>
        <taxon>Fungi incertae sedis</taxon>
        <taxon>Mucoromycota</taxon>
        <taxon>Glomeromycotina</taxon>
        <taxon>Glomeromycetes</taxon>
        <taxon>Paraglomerales</taxon>
        <taxon>Paraglomeraceae</taxon>
        <taxon>Paraglomus</taxon>
    </lineage>
</organism>
<sequence length="45" mass="5062">VPEGHEFAHGARHEANTNTSPRPLILSYENTLVRDLKELIGDFES</sequence>
<reference evidence="2" key="1">
    <citation type="submission" date="2021-06" db="EMBL/GenBank/DDBJ databases">
        <authorList>
            <person name="Kallberg Y."/>
            <person name="Tangrot J."/>
            <person name="Rosling A."/>
        </authorList>
    </citation>
    <scope>NUCLEOTIDE SEQUENCE</scope>
    <source>
        <strain evidence="2">IA702</strain>
    </source>
</reference>
<dbReference type="EMBL" id="CAJVPJ010003875">
    <property type="protein sequence ID" value="CAG8645734.1"/>
    <property type="molecule type" value="Genomic_DNA"/>
</dbReference>
<feature type="non-terminal residue" evidence="2">
    <location>
        <position position="1"/>
    </location>
</feature>
<keyword evidence="3" id="KW-1185">Reference proteome</keyword>
<evidence type="ECO:0000313" key="2">
    <source>
        <dbReference type="EMBL" id="CAG8645734.1"/>
    </source>
</evidence>
<name>A0A9N9GZI9_9GLOM</name>
<feature type="compositionally biased region" description="Basic and acidic residues" evidence="1">
    <location>
        <begin position="1"/>
        <end position="15"/>
    </location>
</feature>
<evidence type="ECO:0000256" key="1">
    <source>
        <dbReference type="SAM" id="MobiDB-lite"/>
    </source>
</evidence>
<dbReference type="Proteomes" id="UP000789572">
    <property type="component" value="Unassembled WGS sequence"/>
</dbReference>